<feature type="chain" id="PRO_5031464725" description="Beta-lactamase-related domain-containing protein" evidence="2">
    <location>
        <begin position="34"/>
        <end position="868"/>
    </location>
</feature>
<keyword evidence="1" id="KW-0378">Hydrolase</keyword>
<evidence type="ECO:0000256" key="1">
    <source>
        <dbReference type="ARBA" id="ARBA00022801"/>
    </source>
</evidence>
<dbReference type="SUPFAM" id="SSF56601">
    <property type="entry name" value="beta-lactamase/transpeptidase-like"/>
    <property type="match status" value="1"/>
</dbReference>
<dbReference type="Pfam" id="PF00144">
    <property type="entry name" value="Beta-lactamase"/>
    <property type="match status" value="1"/>
</dbReference>
<dbReference type="GO" id="GO:0016787">
    <property type="term" value="F:hydrolase activity"/>
    <property type="evidence" value="ECO:0007669"/>
    <property type="project" value="UniProtKB-KW"/>
</dbReference>
<gene>
    <name evidence="4" type="ORF">FPAR1323_LOCUS13123</name>
</gene>
<dbReference type="PANTHER" id="PTHR43283">
    <property type="entry name" value="BETA-LACTAMASE-RELATED"/>
    <property type="match status" value="1"/>
</dbReference>
<feature type="signal peptide" evidence="2">
    <location>
        <begin position="1"/>
        <end position="33"/>
    </location>
</feature>
<dbReference type="Gene3D" id="3.40.710.10">
    <property type="entry name" value="DD-peptidase/beta-lactamase superfamily"/>
    <property type="match status" value="1"/>
</dbReference>
<protein>
    <recommendedName>
        <fullName evidence="3">Beta-lactamase-related domain-containing protein</fullName>
    </recommendedName>
</protein>
<name>A0A7S2CSE8_9STRA</name>
<keyword evidence="2" id="KW-0732">Signal</keyword>
<accession>A0A7S2CSE8</accession>
<dbReference type="InterPro" id="IPR050789">
    <property type="entry name" value="Diverse_Enzym_Activities"/>
</dbReference>
<reference evidence="4" key="1">
    <citation type="submission" date="2021-01" db="EMBL/GenBank/DDBJ databases">
        <authorList>
            <person name="Corre E."/>
            <person name="Pelletier E."/>
            <person name="Niang G."/>
            <person name="Scheremetjew M."/>
            <person name="Finn R."/>
            <person name="Kale V."/>
            <person name="Holt S."/>
            <person name="Cochrane G."/>
            <person name="Meng A."/>
            <person name="Brown T."/>
            <person name="Cohen L."/>
        </authorList>
    </citation>
    <scope>NUCLEOTIDE SEQUENCE</scope>
    <source>
        <strain evidence="4">RCC1693</strain>
    </source>
</reference>
<evidence type="ECO:0000259" key="3">
    <source>
        <dbReference type="Pfam" id="PF00144"/>
    </source>
</evidence>
<evidence type="ECO:0000256" key="2">
    <source>
        <dbReference type="SAM" id="SignalP"/>
    </source>
</evidence>
<dbReference type="EMBL" id="HBGT01025292">
    <property type="protein sequence ID" value="CAD9434264.1"/>
    <property type="molecule type" value="Transcribed_RNA"/>
</dbReference>
<proteinExistence type="predicted"/>
<sequence>MTGRPPLLTGPGPLTLALALVLALSTAPSPASAQSLHFLHDVLRDAAVPGFSAVVVDISREHVEVDNRTRELDGEAACEGRKYTQPECEAVGCCEWAAASAACFSAVGTAACGDVEVDGASWAHHYGYARLGCSTRLKKSKWDPPGVNTGGVPCAVDDDTVFGLGGASEVLVAAAVMRAVEGKHVDLDEPIQTYLASRSTTYAARKLPSVWAFNDPQDMVRRITLRQLLSHTACVHDSPTVRTKMVTLGDHRTLLGSFLREALAHAMNWRAGCTLGESFEHSALGLALATHVVEYMDPAIASDFPAYGRDSLLPGFGVTNAGWKLSHLVNRGALAESYGYNVDESRAAEMFPYLYPSRVSRFEMSVFENVCPVYYPPTNATEATNTTGAAKASNASWVDRSCPGELGVLTEPTADKYFIKYGAYGKVDAPGTMLRASARQLSKVLFTLMDDGYTPEGGAFMNMSQVREMSRPQFVKDDKKSAAGLGWQLETADGRYLATADTGYANPGMAASVSFNPETGVGVILLGNADMALDVVGSPLQRGSPLLVEDALKEIRDYLYDWYESNYHAYSAPAELELAPGTAQYYHAVPPIAGEQGVAMQFKTGNYGESTVEYKVLYANLSTELGHFIEIQHGSTIISRFPIEFPPAKQVTVPANGTSVAETTNFTGYVEGTLDGLYAGTTYLMEARIVDAQGVVLVSDTHEATTLGGDAGSPPMSVELHLSCRSLKNSTLVDYRIDYVSADVTNGMNLNLAHVSFWEDGQGGNRTSGLLKPEVRMSTFYLTMATSSLTGTVADIDPEVEYTFSADLIDHFKGTLESANTNITCRSPGKDLCEGKGHRASTCSALGGGCCEFSGGECRWSWRECTAV</sequence>
<feature type="domain" description="Beta-lactamase-related" evidence="3">
    <location>
        <begin position="152"/>
        <end position="529"/>
    </location>
</feature>
<dbReference type="PANTHER" id="PTHR43283:SF11">
    <property type="entry name" value="BETA-LACTAMASE-RELATED DOMAIN-CONTAINING PROTEIN"/>
    <property type="match status" value="1"/>
</dbReference>
<dbReference type="InterPro" id="IPR012338">
    <property type="entry name" value="Beta-lactam/transpept-like"/>
</dbReference>
<dbReference type="AlphaFoldDB" id="A0A7S2CSE8"/>
<evidence type="ECO:0000313" key="4">
    <source>
        <dbReference type="EMBL" id="CAD9434264.1"/>
    </source>
</evidence>
<organism evidence="4">
    <name type="scientific">Florenciella parvula</name>
    <dbReference type="NCBI Taxonomy" id="236787"/>
    <lineage>
        <taxon>Eukaryota</taxon>
        <taxon>Sar</taxon>
        <taxon>Stramenopiles</taxon>
        <taxon>Ochrophyta</taxon>
        <taxon>Dictyochophyceae</taxon>
        <taxon>Florenciellales</taxon>
        <taxon>Florenciella</taxon>
    </lineage>
</organism>
<dbReference type="InterPro" id="IPR001466">
    <property type="entry name" value="Beta-lactam-related"/>
</dbReference>